<name>A0ABT3XW26_9FLAO</name>
<dbReference type="Proteomes" id="UP001073122">
    <property type="component" value="Unassembled WGS sequence"/>
</dbReference>
<dbReference type="PANTHER" id="PTHR37841">
    <property type="entry name" value="GLR2918 PROTEIN"/>
    <property type="match status" value="1"/>
</dbReference>
<dbReference type="Pfam" id="PF14903">
    <property type="entry name" value="WG_beta_rep"/>
    <property type="match status" value="7"/>
</dbReference>
<comment type="caution">
    <text evidence="1">The sequence shown here is derived from an EMBL/GenBank/DDBJ whole genome shotgun (WGS) entry which is preliminary data.</text>
</comment>
<dbReference type="RefSeq" id="WP_267267103.1">
    <property type="nucleotide sequence ID" value="NZ_JAOVZW010000024.1"/>
</dbReference>
<keyword evidence="2" id="KW-1185">Reference proteome</keyword>
<dbReference type="EMBL" id="JAOVZW010000024">
    <property type="protein sequence ID" value="MCX8525859.1"/>
    <property type="molecule type" value="Genomic_DNA"/>
</dbReference>
<reference evidence="1" key="1">
    <citation type="submission" date="2022-10" db="EMBL/GenBank/DDBJ databases">
        <title>Chryseobacterium sp. nov., a novel bacterial species.</title>
        <authorList>
            <person name="Cao Y."/>
        </authorList>
    </citation>
    <scope>NUCLEOTIDE SEQUENCE</scope>
    <source>
        <strain evidence="1">CCTCC AB2015118</strain>
    </source>
</reference>
<proteinExistence type="predicted"/>
<protein>
    <submittedName>
        <fullName evidence="1">WG repeat-containing protein</fullName>
    </submittedName>
</protein>
<organism evidence="1 2">
    <name type="scientific">Chryseobacterium formosus</name>
    <dbReference type="NCBI Taxonomy" id="1537363"/>
    <lineage>
        <taxon>Bacteria</taxon>
        <taxon>Pseudomonadati</taxon>
        <taxon>Bacteroidota</taxon>
        <taxon>Flavobacteriia</taxon>
        <taxon>Flavobacteriales</taxon>
        <taxon>Weeksellaceae</taxon>
        <taxon>Chryseobacterium group</taxon>
        <taxon>Chryseobacterium</taxon>
    </lineage>
</organism>
<dbReference type="InterPro" id="IPR032774">
    <property type="entry name" value="WG_beta_rep"/>
</dbReference>
<accession>A0ABT3XW26</accession>
<evidence type="ECO:0000313" key="2">
    <source>
        <dbReference type="Proteomes" id="UP001073122"/>
    </source>
</evidence>
<evidence type="ECO:0000313" key="1">
    <source>
        <dbReference type="EMBL" id="MCX8525859.1"/>
    </source>
</evidence>
<dbReference type="PANTHER" id="PTHR37841:SF1">
    <property type="entry name" value="DUF3298 DOMAIN-CONTAINING PROTEIN"/>
    <property type="match status" value="1"/>
</dbReference>
<gene>
    <name evidence="1" type="ORF">OF897_18250</name>
</gene>
<sequence length="620" mass="71331">MLIRIIFFLSVFFNSILVFSQKSDLTKNKNSENILPEIAKSGKYDLVGDFFVAQKKPLKKLAKVFKKYKGWGYIDENGNEVIETKYIFLTDFHDGICKATYTAQRKHPRTGNLGNVNLTGLLDINGNMLTYKDYDDITFYFAYNNSEPFFNPYASIVTTSGNKKGLIDKSGTEIIPTEFDDILSFKKVTAIKNNGKWALINKDGKQLTDFIFYYINEHKNFLFGQQDGARYLLNQQTGERLSDVKININYNFSDQDNYSNYGNDMDVFIVRSGEKYTLLRKDGKTIITANYLGKSSDEYYTIKNDKNFGLINSTGKLVIDSIYKDVGLSSGKEDKLMNFYARKHNDSIVYFTKDFMKIAITAENSHVRNGRIVFSQNGKWGIMDESGKILAKPTYDMIDSFENYNYATAKTDNFKKSGIISRDGKILTPFIYDEIRNYGENIIVISNNKYGLINYKGKSILPTIYKNIESFFDNEGNYGNYFIAKAENLTQLIAPDKKVIISDLKGDFSEIKQFFRNQRRVFPFQIKANKEGETEQFLYGLKDESSNIITKPEYESITVVQNGIACGQIQDSNHYRPSYILLDTFGNKLILDHTTDNESKSITEYHCTRPDAYHERWQNN</sequence>